<dbReference type="EMBL" id="JASJQH010007866">
    <property type="protein sequence ID" value="KAK9700869.1"/>
    <property type="molecule type" value="Genomic_DNA"/>
</dbReference>
<comment type="caution">
    <text evidence="2">The sequence shown here is derived from an EMBL/GenBank/DDBJ whole genome shotgun (WGS) entry which is preliminary data.</text>
</comment>
<sequence>MRAHEEIPTPIGPIPDTEDPPNYRNSTWLHHGGQFGQYGDDAKRQFSHTAYLGDLINWAKWELIQPHSFVHRAPRPKWKHQCAFKRKLGDGFNFQTRRHPITSIELPSPALHSKCVSVGTLAHIGARWKPYSGSANIALHVWSLVYWELNVPHRGPSILDV</sequence>
<evidence type="ECO:0000313" key="2">
    <source>
        <dbReference type="EMBL" id="KAK9700869.1"/>
    </source>
</evidence>
<feature type="region of interest" description="Disordered" evidence="1">
    <location>
        <begin position="1"/>
        <end position="24"/>
    </location>
</feature>
<dbReference type="Proteomes" id="UP001479436">
    <property type="component" value="Unassembled WGS sequence"/>
</dbReference>
<evidence type="ECO:0000313" key="3">
    <source>
        <dbReference type="Proteomes" id="UP001479436"/>
    </source>
</evidence>
<proteinExistence type="predicted"/>
<reference evidence="2 3" key="1">
    <citation type="submission" date="2023-04" db="EMBL/GenBank/DDBJ databases">
        <title>Genome of Basidiobolus ranarum AG-B5.</title>
        <authorList>
            <person name="Stajich J.E."/>
            <person name="Carter-House D."/>
            <person name="Gryganskyi A."/>
        </authorList>
    </citation>
    <scope>NUCLEOTIDE SEQUENCE [LARGE SCALE GENOMIC DNA]</scope>
    <source>
        <strain evidence="2 3">AG-B5</strain>
    </source>
</reference>
<name>A0ABR2VT03_9FUNG</name>
<organism evidence="2 3">
    <name type="scientific">Basidiobolus ranarum</name>
    <dbReference type="NCBI Taxonomy" id="34480"/>
    <lineage>
        <taxon>Eukaryota</taxon>
        <taxon>Fungi</taxon>
        <taxon>Fungi incertae sedis</taxon>
        <taxon>Zoopagomycota</taxon>
        <taxon>Entomophthoromycotina</taxon>
        <taxon>Basidiobolomycetes</taxon>
        <taxon>Basidiobolales</taxon>
        <taxon>Basidiobolaceae</taxon>
        <taxon>Basidiobolus</taxon>
    </lineage>
</organism>
<protein>
    <submittedName>
        <fullName evidence="2">Uncharacterized protein</fullName>
    </submittedName>
</protein>
<gene>
    <name evidence="2" type="ORF">K7432_011995</name>
</gene>
<accession>A0ABR2VT03</accession>
<evidence type="ECO:0000256" key="1">
    <source>
        <dbReference type="SAM" id="MobiDB-lite"/>
    </source>
</evidence>
<keyword evidence="3" id="KW-1185">Reference proteome</keyword>